<gene>
    <name evidence="2" type="ORF">M413DRAFT_11188</name>
</gene>
<dbReference type="HOGENOM" id="CLU_046438_0_0_1"/>
<dbReference type="AlphaFoldDB" id="A0A0C3CBA0"/>
<feature type="compositionally biased region" description="Basic and acidic residues" evidence="1">
    <location>
        <begin position="426"/>
        <end position="441"/>
    </location>
</feature>
<feature type="compositionally biased region" description="Polar residues" evidence="1">
    <location>
        <begin position="443"/>
        <end position="455"/>
    </location>
</feature>
<keyword evidence="3" id="KW-1185">Reference proteome</keyword>
<reference evidence="2 3" key="1">
    <citation type="submission" date="2014-04" db="EMBL/GenBank/DDBJ databases">
        <authorList>
            <consortium name="DOE Joint Genome Institute"/>
            <person name="Kuo A."/>
            <person name="Gay G."/>
            <person name="Dore J."/>
            <person name="Kohler A."/>
            <person name="Nagy L.G."/>
            <person name="Floudas D."/>
            <person name="Copeland A."/>
            <person name="Barry K.W."/>
            <person name="Cichocki N."/>
            <person name="Veneault-Fourrey C."/>
            <person name="LaButti K."/>
            <person name="Lindquist E.A."/>
            <person name="Lipzen A."/>
            <person name="Lundell T."/>
            <person name="Morin E."/>
            <person name="Murat C."/>
            <person name="Sun H."/>
            <person name="Tunlid A."/>
            <person name="Henrissat B."/>
            <person name="Grigoriev I.V."/>
            <person name="Hibbett D.S."/>
            <person name="Martin F."/>
            <person name="Nordberg H.P."/>
            <person name="Cantor M.N."/>
            <person name="Hua S.X."/>
        </authorList>
    </citation>
    <scope>NUCLEOTIDE SEQUENCE [LARGE SCALE GENOMIC DNA]</scope>
    <source>
        <strain evidence="3">h7</strain>
    </source>
</reference>
<evidence type="ECO:0000313" key="2">
    <source>
        <dbReference type="EMBL" id="KIM40891.1"/>
    </source>
</evidence>
<reference evidence="3" key="2">
    <citation type="submission" date="2015-01" db="EMBL/GenBank/DDBJ databases">
        <title>Evolutionary Origins and Diversification of the Mycorrhizal Mutualists.</title>
        <authorList>
            <consortium name="DOE Joint Genome Institute"/>
            <consortium name="Mycorrhizal Genomics Consortium"/>
            <person name="Kohler A."/>
            <person name="Kuo A."/>
            <person name="Nagy L.G."/>
            <person name="Floudas D."/>
            <person name="Copeland A."/>
            <person name="Barry K.W."/>
            <person name="Cichocki N."/>
            <person name="Veneault-Fourrey C."/>
            <person name="LaButti K."/>
            <person name="Lindquist E.A."/>
            <person name="Lipzen A."/>
            <person name="Lundell T."/>
            <person name="Morin E."/>
            <person name="Murat C."/>
            <person name="Riley R."/>
            <person name="Ohm R."/>
            <person name="Sun H."/>
            <person name="Tunlid A."/>
            <person name="Henrissat B."/>
            <person name="Grigoriev I.V."/>
            <person name="Hibbett D.S."/>
            <person name="Martin F."/>
        </authorList>
    </citation>
    <scope>NUCLEOTIDE SEQUENCE [LARGE SCALE GENOMIC DNA]</scope>
    <source>
        <strain evidence="3">h7</strain>
    </source>
</reference>
<protein>
    <submittedName>
        <fullName evidence="2">Uncharacterized protein</fullName>
    </submittedName>
</protein>
<sequence length="455" mass="50778">MSLRHNVLIEKFELQQETRDLATKLVRLASQKTAPGSGRELKEWKTGLPAVCALLASERLNSGDVNSKSAQAASCLKPKDFQRVYALVKMAIEEAESSAVVTYEQLHVKYRSKPISKIVDPYIMEAENELQPLAIGYEMESTMFRGVCYFWVFSIFAPTVMPSTEKFAFQEELPLKKFTTLLSLLNEHAPDLRMKIALKFKRKRAAAKEAAEVEAAGPSVSSTATSTPQRSPRKATLRRELPNNDSPKKPVEATASTDREPEQRSPLRRSSRTISPTKNAVVRRPWVKTPIRELPSKDSPKKRPAESTNDNDITQDEPTPPSTPTKKRRIASPEKLPKPSSSSSAHPSLEASTEAFHRALASPTKQTVAYSTSGPLPSSPLKRTLFSAGDKSAFPAYPESSDESEPELPLPRRRFRPVYGDSQQWEARDPRLAKIWKKAEMGHTSNPQRASSKRK</sequence>
<dbReference type="OrthoDB" id="3358956at2759"/>
<feature type="region of interest" description="Disordered" evidence="1">
    <location>
        <begin position="211"/>
        <end position="455"/>
    </location>
</feature>
<dbReference type="STRING" id="686832.A0A0C3CBA0"/>
<organism evidence="2 3">
    <name type="scientific">Hebeloma cylindrosporum</name>
    <dbReference type="NCBI Taxonomy" id="76867"/>
    <lineage>
        <taxon>Eukaryota</taxon>
        <taxon>Fungi</taxon>
        <taxon>Dikarya</taxon>
        <taxon>Basidiomycota</taxon>
        <taxon>Agaricomycotina</taxon>
        <taxon>Agaricomycetes</taxon>
        <taxon>Agaricomycetidae</taxon>
        <taxon>Agaricales</taxon>
        <taxon>Agaricineae</taxon>
        <taxon>Hymenogastraceae</taxon>
        <taxon>Hebeloma</taxon>
    </lineage>
</organism>
<dbReference type="EMBL" id="KN831781">
    <property type="protein sequence ID" value="KIM40891.1"/>
    <property type="molecule type" value="Genomic_DNA"/>
</dbReference>
<feature type="compositionally biased region" description="Basic and acidic residues" evidence="1">
    <location>
        <begin position="237"/>
        <end position="265"/>
    </location>
</feature>
<evidence type="ECO:0000313" key="3">
    <source>
        <dbReference type="Proteomes" id="UP000053424"/>
    </source>
</evidence>
<name>A0A0C3CBA0_HEBCY</name>
<accession>A0A0C3CBA0</accession>
<feature type="compositionally biased region" description="Polar residues" evidence="1">
    <location>
        <begin position="219"/>
        <end position="230"/>
    </location>
</feature>
<feature type="compositionally biased region" description="Low complexity" evidence="1">
    <location>
        <begin position="338"/>
        <end position="352"/>
    </location>
</feature>
<feature type="compositionally biased region" description="Polar residues" evidence="1">
    <location>
        <begin position="363"/>
        <end position="376"/>
    </location>
</feature>
<proteinExistence type="predicted"/>
<feature type="compositionally biased region" description="Basic and acidic residues" evidence="1">
    <location>
        <begin position="290"/>
        <end position="305"/>
    </location>
</feature>
<dbReference type="Proteomes" id="UP000053424">
    <property type="component" value="Unassembled WGS sequence"/>
</dbReference>
<evidence type="ECO:0000256" key="1">
    <source>
        <dbReference type="SAM" id="MobiDB-lite"/>
    </source>
</evidence>